<dbReference type="SUPFAM" id="SSF81665">
    <property type="entry name" value="Calcium ATPase, transmembrane domain M"/>
    <property type="match status" value="1"/>
</dbReference>
<dbReference type="Proteomes" id="UP000813463">
    <property type="component" value="Chromosome 2"/>
</dbReference>
<evidence type="ECO:0000256" key="2">
    <source>
        <dbReference type="SAM" id="Phobius"/>
    </source>
</evidence>
<organism evidence="3 4">
    <name type="scientific">Spinacia oleracea</name>
    <name type="common">Spinach</name>
    <dbReference type="NCBI Taxonomy" id="3562"/>
    <lineage>
        <taxon>Eukaryota</taxon>
        <taxon>Viridiplantae</taxon>
        <taxon>Streptophyta</taxon>
        <taxon>Embryophyta</taxon>
        <taxon>Tracheophyta</taxon>
        <taxon>Spermatophyta</taxon>
        <taxon>Magnoliopsida</taxon>
        <taxon>eudicotyledons</taxon>
        <taxon>Gunneridae</taxon>
        <taxon>Pentapetalae</taxon>
        <taxon>Caryophyllales</taxon>
        <taxon>Chenopodiaceae</taxon>
        <taxon>Chenopodioideae</taxon>
        <taxon>Anserineae</taxon>
        <taxon>Spinacia</taxon>
    </lineage>
</organism>
<evidence type="ECO:0000313" key="4">
    <source>
        <dbReference type="RefSeq" id="XP_056691433.1"/>
    </source>
</evidence>
<keyword evidence="3" id="KW-1185">Reference proteome</keyword>
<keyword evidence="2" id="KW-0472">Membrane</keyword>
<evidence type="ECO:0000313" key="3">
    <source>
        <dbReference type="Proteomes" id="UP000813463"/>
    </source>
</evidence>
<feature type="transmembrane region" description="Helical" evidence="2">
    <location>
        <begin position="20"/>
        <end position="50"/>
    </location>
</feature>
<dbReference type="PANTHER" id="PTHR42861">
    <property type="entry name" value="CALCIUM-TRANSPORTING ATPASE"/>
    <property type="match status" value="1"/>
</dbReference>
<proteinExistence type="predicted"/>
<dbReference type="InterPro" id="IPR023299">
    <property type="entry name" value="ATPase_P-typ_cyto_dom_N"/>
</dbReference>
<gene>
    <name evidence="4" type="primary">LOC110790934</name>
</gene>
<dbReference type="Gene3D" id="1.20.1110.10">
    <property type="entry name" value="Calcium-transporting ATPase, transmembrane domain"/>
    <property type="match status" value="1"/>
</dbReference>
<dbReference type="Gene3D" id="3.40.50.1000">
    <property type="entry name" value="HAD superfamily/HAD-like"/>
    <property type="match status" value="1"/>
</dbReference>
<accession>A0ABM3R746</accession>
<keyword evidence="2" id="KW-1133">Transmembrane helix</keyword>
<dbReference type="InterPro" id="IPR023214">
    <property type="entry name" value="HAD_sf"/>
</dbReference>
<protein>
    <submittedName>
        <fullName evidence="4">ATPase 4, plasma membrane-type-like isoform X1</fullName>
    </submittedName>
</protein>
<dbReference type="RefSeq" id="XP_056691433.1">
    <property type="nucleotide sequence ID" value="XM_056835455.1"/>
</dbReference>
<evidence type="ECO:0000256" key="1">
    <source>
        <dbReference type="ARBA" id="ARBA00022842"/>
    </source>
</evidence>
<dbReference type="GeneID" id="110790934"/>
<keyword evidence="2" id="KW-0812">Transmembrane</keyword>
<reference evidence="4" key="2">
    <citation type="submission" date="2025-08" db="UniProtKB">
        <authorList>
            <consortium name="RefSeq"/>
        </authorList>
    </citation>
    <scope>IDENTIFICATION</scope>
    <source>
        <tissue evidence="4">Leaf</tissue>
    </source>
</reference>
<dbReference type="InterPro" id="IPR023298">
    <property type="entry name" value="ATPase_P-typ_TM_dom_sf"/>
</dbReference>
<sequence length="172" mass="19303">MIVRREFYAFFKGKKHQKILQVRVLTSIGNFCICSIAVGMLIEIIVIYALHQRLYCVGIDTLAIGSHRLAQQGAITKRMNAIEEMAGMDGLCSDKTGKFILNKLTVDKNLIEVFSKGVDMVTVVLMSARASRIENQDAIDGVIASMLSDPKQVYYYTLIYVIECPSVRHLHT</sequence>
<keyword evidence="1" id="KW-0460">Magnesium</keyword>
<name>A0ABM3R746_SPIOL</name>
<reference evidence="3" key="1">
    <citation type="journal article" date="2021" name="Nat. Commun.">
        <title>Genomic analyses provide insights into spinach domestication and the genetic basis of agronomic traits.</title>
        <authorList>
            <person name="Cai X."/>
            <person name="Sun X."/>
            <person name="Xu C."/>
            <person name="Sun H."/>
            <person name="Wang X."/>
            <person name="Ge C."/>
            <person name="Zhang Z."/>
            <person name="Wang Q."/>
            <person name="Fei Z."/>
            <person name="Jiao C."/>
            <person name="Wang Q."/>
        </authorList>
    </citation>
    <scope>NUCLEOTIDE SEQUENCE [LARGE SCALE GENOMIC DNA]</scope>
    <source>
        <strain evidence="3">cv. Varoflay</strain>
    </source>
</reference>
<dbReference type="Gene3D" id="3.40.1110.10">
    <property type="entry name" value="Calcium-transporting ATPase, cytoplasmic domain N"/>
    <property type="match status" value="1"/>
</dbReference>